<dbReference type="InterPro" id="IPR021145">
    <property type="entry name" value="Portal_protein_SPP1_Gp6-like"/>
</dbReference>
<reference evidence="1" key="1">
    <citation type="submission" date="2021-03" db="EMBL/GenBank/DDBJ databases">
        <title>Antimicrobial resistance genes in bacteria isolated from Japanese honey, and their potential for conferring macrolide and lincosamide resistance in the American foulbrood pathogen Paenibacillus larvae.</title>
        <authorList>
            <person name="Okamoto M."/>
            <person name="Kumagai M."/>
            <person name="Kanamori H."/>
            <person name="Takamatsu D."/>
        </authorList>
    </citation>
    <scope>NUCLEOTIDE SEQUENCE</scope>
    <source>
        <strain evidence="1">J43TS3</strain>
    </source>
</reference>
<organism evidence="1 2">
    <name type="scientific">Ornithinibacillus bavariensis</name>
    <dbReference type="NCBI Taxonomy" id="545502"/>
    <lineage>
        <taxon>Bacteria</taxon>
        <taxon>Bacillati</taxon>
        <taxon>Bacillota</taxon>
        <taxon>Bacilli</taxon>
        <taxon>Bacillales</taxon>
        <taxon>Bacillaceae</taxon>
        <taxon>Ornithinibacillus</taxon>
    </lineage>
</organism>
<name>A0A920C808_9BACI</name>
<evidence type="ECO:0000313" key="1">
    <source>
        <dbReference type="EMBL" id="GIO27729.1"/>
    </source>
</evidence>
<dbReference type="Pfam" id="PF05133">
    <property type="entry name" value="SPP1_portal"/>
    <property type="match status" value="1"/>
</dbReference>
<sequence length="375" mass="43838">MEFFTMDPEEYLTSKKLKGYLDNHAARIPRYNRLMNMYKRKHDISYEDEINVGKSDNRLVVNYAKYIVDTLNGYFLGNSIKTIHEDKKVDEKLKVIAKRNRLNDKNAELSKMCSIYGHAYEFLYQDVDATTRVTYLQPQSAFVIYENTISQEPLYGVRVLYDSDGNTFGTIYSKEEQRKFYTTDSGGIIIEDDAEQHFFGDVPIIEYVENEERKSAFEDVETLINTYEKALSNEVLEIEYFADANLSVFGLDLDEVSIKNKRMISLANKDSESKVVHFFDKPYEVEAREYLLDRLEKLIFQISMVPSTSDQNFGNSSVPKSTLQTLENVARLKERKFHNGMVKRFKMMFAIPTNFGVDREEYLNIDYVFTRNKIL</sequence>
<accession>A0A920C808</accession>
<comment type="caution">
    <text evidence="1">The sequence shown here is derived from an EMBL/GenBank/DDBJ whole genome shotgun (WGS) entry which is preliminary data.</text>
</comment>
<evidence type="ECO:0000313" key="2">
    <source>
        <dbReference type="Proteomes" id="UP000676917"/>
    </source>
</evidence>
<dbReference type="InterPro" id="IPR006428">
    <property type="entry name" value="Portal_SPP1-type"/>
</dbReference>
<proteinExistence type="predicted"/>
<gene>
    <name evidence="1" type="ORF">J43TS3_23400</name>
</gene>
<dbReference type="EMBL" id="BORP01000004">
    <property type="protein sequence ID" value="GIO27729.1"/>
    <property type="molecule type" value="Genomic_DNA"/>
</dbReference>
<dbReference type="RefSeq" id="WP_212921193.1">
    <property type="nucleotide sequence ID" value="NZ_BORP01000004.1"/>
</dbReference>
<dbReference type="Proteomes" id="UP000676917">
    <property type="component" value="Unassembled WGS sequence"/>
</dbReference>
<keyword evidence="2" id="KW-1185">Reference proteome</keyword>
<dbReference type="AlphaFoldDB" id="A0A920C808"/>
<protein>
    <submittedName>
        <fullName evidence="1">Phage portal protein</fullName>
    </submittedName>
</protein>
<dbReference type="NCBIfam" id="TIGR01538">
    <property type="entry name" value="portal_SPP1"/>
    <property type="match status" value="1"/>
</dbReference>